<keyword evidence="2" id="KW-0813">Transport</keyword>
<keyword evidence="6 7" id="KW-0186">Copper</keyword>
<name>A0ABD6CIY0_9EURY</name>
<evidence type="ECO:0000256" key="7">
    <source>
        <dbReference type="PIRSR" id="PIRSR602386-1"/>
    </source>
</evidence>
<sequence>MRLDRRAVLRIGGVSLAGLVAGCADQGGNTTTEPNGASADTTEPTGAGGMQTETTETTEPTELPTETDTQTTQNATESPADTTTDTNATETTQTATPEPDGQVVDIDNLAFAPMEVSVEPGTEVRWVNRDGIPHDVTSAQFNSGATQWDFQEEAEGGEEINYTFDDPGTYEYYCSIHGKSTMCGVVLVGDASRAGSLPCE</sequence>
<evidence type="ECO:0000313" key="11">
    <source>
        <dbReference type="Proteomes" id="UP001597119"/>
    </source>
</evidence>
<gene>
    <name evidence="10" type="ORF">ACFR9U_19795</name>
</gene>
<dbReference type="PROSITE" id="PS51257">
    <property type="entry name" value="PROKAR_LIPOPROTEIN"/>
    <property type="match status" value="1"/>
</dbReference>
<evidence type="ECO:0000259" key="9">
    <source>
        <dbReference type="Pfam" id="PF00127"/>
    </source>
</evidence>
<comment type="caution">
    <text evidence="10">The sequence shown here is derived from an EMBL/GenBank/DDBJ whole genome shotgun (WGS) entry which is preliminary data.</text>
</comment>
<feature type="compositionally biased region" description="Low complexity" evidence="8">
    <location>
        <begin position="51"/>
        <end position="100"/>
    </location>
</feature>
<dbReference type="Gene3D" id="2.60.40.420">
    <property type="entry name" value="Cupredoxins - blue copper proteins"/>
    <property type="match status" value="1"/>
</dbReference>
<evidence type="ECO:0000256" key="4">
    <source>
        <dbReference type="ARBA" id="ARBA00022764"/>
    </source>
</evidence>
<keyword evidence="11" id="KW-1185">Reference proteome</keyword>
<evidence type="ECO:0000313" key="10">
    <source>
        <dbReference type="EMBL" id="MFD1589227.1"/>
    </source>
</evidence>
<dbReference type="SUPFAM" id="SSF49503">
    <property type="entry name" value="Cupredoxins"/>
    <property type="match status" value="1"/>
</dbReference>
<dbReference type="PROSITE" id="PS51318">
    <property type="entry name" value="TAT"/>
    <property type="match status" value="1"/>
</dbReference>
<organism evidence="10 11">
    <name type="scientific">Halorientalis brevis</name>
    <dbReference type="NCBI Taxonomy" id="1126241"/>
    <lineage>
        <taxon>Archaea</taxon>
        <taxon>Methanobacteriati</taxon>
        <taxon>Methanobacteriota</taxon>
        <taxon>Stenosarchaea group</taxon>
        <taxon>Halobacteria</taxon>
        <taxon>Halobacteriales</taxon>
        <taxon>Haloarculaceae</taxon>
        <taxon>Halorientalis</taxon>
    </lineage>
</organism>
<protein>
    <submittedName>
        <fullName evidence="10">Plastocyanin/azurin family copper-binding protein</fullName>
    </submittedName>
</protein>
<feature type="binding site" evidence="7">
    <location>
        <position position="182"/>
    </location>
    <ligand>
        <name>Cu cation</name>
        <dbReference type="ChEBI" id="CHEBI:23378"/>
    </ligand>
</feature>
<dbReference type="RefSeq" id="WP_247378926.1">
    <property type="nucleotide sequence ID" value="NZ_JALLGV010000005.1"/>
</dbReference>
<dbReference type="GO" id="GO:0046872">
    <property type="term" value="F:metal ion binding"/>
    <property type="evidence" value="ECO:0007669"/>
    <property type="project" value="UniProtKB-KW"/>
</dbReference>
<comment type="subcellular location">
    <subcellularLocation>
        <location evidence="1">Periplasm</location>
    </subcellularLocation>
</comment>
<evidence type="ECO:0000256" key="5">
    <source>
        <dbReference type="ARBA" id="ARBA00022982"/>
    </source>
</evidence>
<feature type="compositionally biased region" description="Polar residues" evidence="8">
    <location>
        <begin position="27"/>
        <end position="44"/>
    </location>
</feature>
<keyword evidence="4" id="KW-0574">Periplasm</keyword>
<dbReference type="GO" id="GO:0042597">
    <property type="term" value="C:periplasmic space"/>
    <property type="evidence" value="ECO:0007669"/>
    <property type="project" value="UniProtKB-SubCell"/>
</dbReference>
<keyword evidence="3 7" id="KW-0479">Metal-binding</keyword>
<feature type="domain" description="Blue (type 1) copper" evidence="9">
    <location>
        <begin position="104"/>
        <end position="188"/>
    </location>
</feature>
<dbReference type="InterPro" id="IPR008972">
    <property type="entry name" value="Cupredoxin"/>
</dbReference>
<feature type="binding site" evidence="7">
    <location>
        <position position="177"/>
    </location>
    <ligand>
        <name>Cu cation</name>
        <dbReference type="ChEBI" id="CHEBI:23378"/>
    </ligand>
</feature>
<reference evidence="10 11" key="1">
    <citation type="journal article" date="2019" name="Int. J. Syst. Evol. Microbiol.">
        <title>The Global Catalogue of Microorganisms (GCM) 10K type strain sequencing project: providing services to taxonomists for standard genome sequencing and annotation.</title>
        <authorList>
            <consortium name="The Broad Institute Genomics Platform"/>
            <consortium name="The Broad Institute Genome Sequencing Center for Infectious Disease"/>
            <person name="Wu L."/>
            <person name="Ma J."/>
        </authorList>
    </citation>
    <scope>NUCLEOTIDE SEQUENCE [LARGE SCALE GENOMIC DNA]</scope>
    <source>
        <strain evidence="10 11">CGMCC 1.12125</strain>
    </source>
</reference>
<evidence type="ECO:0000256" key="3">
    <source>
        <dbReference type="ARBA" id="ARBA00022723"/>
    </source>
</evidence>
<dbReference type="PANTHER" id="PTHR36507:SF1">
    <property type="entry name" value="BLL1555 PROTEIN"/>
    <property type="match status" value="1"/>
</dbReference>
<evidence type="ECO:0000256" key="2">
    <source>
        <dbReference type="ARBA" id="ARBA00022448"/>
    </source>
</evidence>
<keyword evidence="5" id="KW-0249">Electron transport</keyword>
<evidence type="ECO:0000256" key="8">
    <source>
        <dbReference type="SAM" id="MobiDB-lite"/>
    </source>
</evidence>
<comment type="cofactor">
    <cofactor evidence="7">
        <name>Cu cation</name>
        <dbReference type="ChEBI" id="CHEBI:23378"/>
    </cofactor>
    <text evidence="7">Binds 1 copper ion per subunit.</text>
</comment>
<dbReference type="AlphaFoldDB" id="A0ABD6CIY0"/>
<dbReference type="EMBL" id="JBHUDJ010000014">
    <property type="protein sequence ID" value="MFD1589227.1"/>
    <property type="molecule type" value="Genomic_DNA"/>
</dbReference>
<dbReference type="InterPro" id="IPR052721">
    <property type="entry name" value="ET_Amicyanin"/>
</dbReference>
<dbReference type="InterPro" id="IPR000923">
    <property type="entry name" value="BlueCu_1"/>
</dbReference>
<feature type="binding site" evidence="7">
    <location>
        <position position="174"/>
    </location>
    <ligand>
        <name>Cu cation</name>
        <dbReference type="ChEBI" id="CHEBI:23378"/>
    </ligand>
</feature>
<proteinExistence type="predicted"/>
<feature type="region of interest" description="Disordered" evidence="8">
    <location>
        <begin position="27"/>
        <end position="102"/>
    </location>
</feature>
<evidence type="ECO:0000256" key="1">
    <source>
        <dbReference type="ARBA" id="ARBA00004418"/>
    </source>
</evidence>
<dbReference type="Proteomes" id="UP001597119">
    <property type="component" value="Unassembled WGS sequence"/>
</dbReference>
<dbReference type="PRINTS" id="PR00155">
    <property type="entry name" value="AMICYANIN"/>
</dbReference>
<feature type="binding site" evidence="7">
    <location>
        <position position="134"/>
    </location>
    <ligand>
        <name>Cu cation</name>
        <dbReference type="ChEBI" id="CHEBI:23378"/>
    </ligand>
</feature>
<accession>A0ABD6CIY0</accession>
<dbReference type="InterPro" id="IPR006311">
    <property type="entry name" value="TAT_signal"/>
</dbReference>
<evidence type="ECO:0000256" key="6">
    <source>
        <dbReference type="ARBA" id="ARBA00023008"/>
    </source>
</evidence>
<dbReference type="Pfam" id="PF00127">
    <property type="entry name" value="Copper-bind"/>
    <property type="match status" value="1"/>
</dbReference>
<dbReference type="PANTHER" id="PTHR36507">
    <property type="entry name" value="BLL1555 PROTEIN"/>
    <property type="match status" value="1"/>
</dbReference>
<dbReference type="InterPro" id="IPR002386">
    <property type="entry name" value="Amicyanin/Pseudoazurin"/>
</dbReference>